<protein>
    <submittedName>
        <fullName evidence="6">LysR family transcriptional regulator</fullName>
    </submittedName>
</protein>
<dbReference type="RefSeq" id="WP_168451850.1">
    <property type="nucleotide sequence ID" value="NZ_JAAWWK010000007.1"/>
</dbReference>
<evidence type="ECO:0000256" key="1">
    <source>
        <dbReference type="ARBA" id="ARBA00009437"/>
    </source>
</evidence>
<evidence type="ECO:0000313" key="7">
    <source>
        <dbReference type="Proteomes" id="UP000765845"/>
    </source>
</evidence>
<dbReference type="InterPro" id="IPR005119">
    <property type="entry name" value="LysR_subst-bd"/>
</dbReference>
<evidence type="ECO:0000256" key="4">
    <source>
        <dbReference type="ARBA" id="ARBA00023163"/>
    </source>
</evidence>
<comment type="caution">
    <text evidence="6">The sequence shown here is derived from an EMBL/GenBank/DDBJ whole genome shotgun (WGS) entry which is preliminary data.</text>
</comment>
<keyword evidence="4" id="KW-0804">Transcription</keyword>
<dbReference type="InterPro" id="IPR037402">
    <property type="entry name" value="YidZ_PBP2"/>
</dbReference>
<dbReference type="InterPro" id="IPR036390">
    <property type="entry name" value="WH_DNA-bd_sf"/>
</dbReference>
<dbReference type="Gene3D" id="1.10.10.10">
    <property type="entry name" value="Winged helix-like DNA-binding domain superfamily/Winged helix DNA-binding domain"/>
    <property type="match status" value="1"/>
</dbReference>
<sequence length="309" mass="34476">MNPERIDLNLLVVFSTIYSEGGITPAGKKLHLSQSAVSHALTRLRDCFDDPLFVRSGQTMQPTPKARNLQQKIAPLLSGLRASLNDFSSFDPARAERMFAVGMREQLESILLPRIVAEVLQQAPGISLSSVRFQRRSLEEDLSSGSVDLAIDVLQPVSGSLRHRKLSDDRLVVIARKNHPRLGQKRNITLDDYLALDHIQISGRRAGRGVEDVELHRLGKERNIRLRSQNIHAAIAAASRSDLVLTAGYAYAREAERDAKLVVLPFPCEMPPLSLYLYWHQNVDNDPANCWLRALICEVLASGIEAFDD</sequence>
<dbReference type="Proteomes" id="UP000765845">
    <property type="component" value="Unassembled WGS sequence"/>
</dbReference>
<keyword evidence="3" id="KW-0238">DNA-binding</keyword>
<dbReference type="InterPro" id="IPR036388">
    <property type="entry name" value="WH-like_DNA-bd_sf"/>
</dbReference>
<dbReference type="CDD" id="cd08417">
    <property type="entry name" value="PBP2_Nitroaromatics_like"/>
    <property type="match status" value="1"/>
</dbReference>
<dbReference type="SUPFAM" id="SSF46785">
    <property type="entry name" value="Winged helix' DNA-binding domain"/>
    <property type="match status" value="1"/>
</dbReference>
<dbReference type="InterPro" id="IPR000847">
    <property type="entry name" value="LysR_HTH_N"/>
</dbReference>
<dbReference type="EMBL" id="JAAWWK010000007">
    <property type="protein sequence ID" value="NKI19330.1"/>
    <property type="molecule type" value="Genomic_DNA"/>
</dbReference>
<evidence type="ECO:0000256" key="2">
    <source>
        <dbReference type="ARBA" id="ARBA00023015"/>
    </source>
</evidence>
<dbReference type="SUPFAM" id="SSF53850">
    <property type="entry name" value="Periplasmic binding protein-like II"/>
    <property type="match status" value="1"/>
</dbReference>
<dbReference type="PRINTS" id="PR00039">
    <property type="entry name" value="HTHLYSR"/>
</dbReference>
<name>A0ABX1GJE7_9GAMM</name>
<organism evidence="6 7">
    <name type="scientific">Spongiibacter thalassae</name>
    <dbReference type="NCBI Taxonomy" id="2721624"/>
    <lineage>
        <taxon>Bacteria</taxon>
        <taxon>Pseudomonadati</taxon>
        <taxon>Pseudomonadota</taxon>
        <taxon>Gammaproteobacteria</taxon>
        <taxon>Cellvibrionales</taxon>
        <taxon>Spongiibacteraceae</taxon>
        <taxon>Spongiibacter</taxon>
    </lineage>
</organism>
<proteinExistence type="inferred from homology"/>
<dbReference type="PANTHER" id="PTHR30118:SF15">
    <property type="entry name" value="TRANSCRIPTIONAL REGULATORY PROTEIN"/>
    <property type="match status" value="1"/>
</dbReference>
<feature type="domain" description="HTH lysR-type" evidence="5">
    <location>
        <begin position="6"/>
        <end position="63"/>
    </location>
</feature>
<evidence type="ECO:0000313" key="6">
    <source>
        <dbReference type="EMBL" id="NKI19330.1"/>
    </source>
</evidence>
<keyword evidence="7" id="KW-1185">Reference proteome</keyword>
<evidence type="ECO:0000259" key="5">
    <source>
        <dbReference type="PROSITE" id="PS50931"/>
    </source>
</evidence>
<dbReference type="InterPro" id="IPR050389">
    <property type="entry name" value="LysR-type_TF"/>
</dbReference>
<dbReference type="Pfam" id="PF00126">
    <property type="entry name" value="HTH_1"/>
    <property type="match status" value="1"/>
</dbReference>
<evidence type="ECO:0000256" key="3">
    <source>
        <dbReference type="ARBA" id="ARBA00023125"/>
    </source>
</evidence>
<comment type="similarity">
    <text evidence="1">Belongs to the LysR transcriptional regulatory family.</text>
</comment>
<dbReference type="Pfam" id="PF03466">
    <property type="entry name" value="LysR_substrate"/>
    <property type="match status" value="1"/>
</dbReference>
<dbReference type="Gene3D" id="3.40.190.10">
    <property type="entry name" value="Periplasmic binding protein-like II"/>
    <property type="match status" value="2"/>
</dbReference>
<accession>A0ABX1GJE7</accession>
<reference evidence="6 7" key="1">
    <citation type="submission" date="2020-04" db="EMBL/GenBank/DDBJ databases">
        <authorList>
            <person name="Yoon J."/>
        </authorList>
    </citation>
    <scope>NUCLEOTIDE SEQUENCE [LARGE SCALE GENOMIC DNA]</scope>
    <source>
        <strain evidence="6 7">KMU-166</strain>
    </source>
</reference>
<dbReference type="PANTHER" id="PTHR30118">
    <property type="entry name" value="HTH-TYPE TRANSCRIPTIONAL REGULATOR LEUO-RELATED"/>
    <property type="match status" value="1"/>
</dbReference>
<keyword evidence="2" id="KW-0805">Transcription regulation</keyword>
<gene>
    <name evidence="6" type="ORF">HCU74_18130</name>
</gene>
<dbReference type="PROSITE" id="PS50931">
    <property type="entry name" value="HTH_LYSR"/>
    <property type="match status" value="1"/>
</dbReference>